<keyword evidence="1" id="KW-0472">Membrane</keyword>
<keyword evidence="1" id="KW-0812">Transmembrane</keyword>
<feature type="transmembrane region" description="Helical" evidence="1">
    <location>
        <begin position="49"/>
        <end position="71"/>
    </location>
</feature>
<dbReference type="Proteomes" id="UP000029553">
    <property type="component" value="Unassembled WGS sequence"/>
</dbReference>
<protein>
    <submittedName>
        <fullName evidence="2">Uncharacterized protein</fullName>
    </submittedName>
</protein>
<evidence type="ECO:0000313" key="2">
    <source>
        <dbReference type="EMBL" id="KGH27875.1"/>
    </source>
</evidence>
<dbReference type="EMBL" id="AWOR01000057">
    <property type="protein sequence ID" value="KGH27875.1"/>
    <property type="molecule type" value="Genomic_DNA"/>
</dbReference>
<feature type="transmembrane region" description="Helical" evidence="1">
    <location>
        <begin position="26"/>
        <end position="43"/>
    </location>
</feature>
<sequence length="82" mass="9060">MGIGWACICRLNSHICRTYLLARARYTLLLVGAMASGLQPLLFNSWPSVASVIFGLAVLAGLGLNVVRWWVSSHPMRRSDDE</sequence>
<organism evidence="2 3">
    <name type="scientific">Comamonas testosteroni</name>
    <name type="common">Pseudomonas testosteroni</name>
    <dbReference type="NCBI Taxonomy" id="285"/>
    <lineage>
        <taxon>Bacteria</taxon>
        <taxon>Pseudomonadati</taxon>
        <taxon>Pseudomonadota</taxon>
        <taxon>Betaproteobacteria</taxon>
        <taxon>Burkholderiales</taxon>
        <taxon>Comamonadaceae</taxon>
        <taxon>Comamonas</taxon>
    </lineage>
</organism>
<accession>A0A096GRQ5</accession>
<name>A0A096GRQ5_COMTE</name>
<dbReference type="AlphaFoldDB" id="A0A096GRQ5"/>
<proteinExistence type="predicted"/>
<evidence type="ECO:0000256" key="1">
    <source>
        <dbReference type="SAM" id="Phobius"/>
    </source>
</evidence>
<gene>
    <name evidence="2" type="ORF">P353_17275</name>
</gene>
<comment type="caution">
    <text evidence="2">The sequence shown here is derived from an EMBL/GenBank/DDBJ whole genome shotgun (WGS) entry which is preliminary data.</text>
</comment>
<evidence type="ECO:0000313" key="3">
    <source>
        <dbReference type="Proteomes" id="UP000029553"/>
    </source>
</evidence>
<keyword evidence="1" id="KW-1133">Transmembrane helix</keyword>
<reference evidence="2 3" key="1">
    <citation type="submission" date="2013-09" db="EMBL/GenBank/DDBJ databases">
        <title>High correlation between genotypes and phenotypes of environmental bacteria Comamonas testosteroni strains.</title>
        <authorList>
            <person name="Liu L."/>
            <person name="Zhu W."/>
            <person name="Xia X."/>
            <person name="Xu B."/>
            <person name="Luo M."/>
            <person name="Wang G."/>
        </authorList>
    </citation>
    <scope>NUCLEOTIDE SEQUENCE [LARGE SCALE GENOMIC DNA]</scope>
    <source>
        <strain evidence="2 3">JL40</strain>
    </source>
</reference>